<sequence>MKVEQPPVMFFFLRLQRLPFSSEFLNPKALEPVSSYRPPTSCSSTSTTITPYHLHVASNPIHPVTRRRPPAPIRPPRPRF</sequence>
<proteinExistence type="predicted"/>
<evidence type="ECO:0000256" key="1">
    <source>
        <dbReference type="SAM" id="MobiDB-lite"/>
    </source>
</evidence>
<protein>
    <submittedName>
        <fullName evidence="2">Uncharacterized protein</fullName>
    </submittedName>
</protein>
<organism evidence="2 3">
    <name type="scientific">Dendrobium catenatum</name>
    <dbReference type="NCBI Taxonomy" id="906689"/>
    <lineage>
        <taxon>Eukaryota</taxon>
        <taxon>Viridiplantae</taxon>
        <taxon>Streptophyta</taxon>
        <taxon>Embryophyta</taxon>
        <taxon>Tracheophyta</taxon>
        <taxon>Spermatophyta</taxon>
        <taxon>Magnoliopsida</taxon>
        <taxon>Liliopsida</taxon>
        <taxon>Asparagales</taxon>
        <taxon>Orchidaceae</taxon>
        <taxon>Epidendroideae</taxon>
        <taxon>Malaxideae</taxon>
        <taxon>Dendrobiinae</taxon>
        <taxon>Dendrobium</taxon>
    </lineage>
</organism>
<evidence type="ECO:0000313" key="2">
    <source>
        <dbReference type="EMBL" id="PKU79173.1"/>
    </source>
</evidence>
<dbReference type="EMBL" id="KZ502442">
    <property type="protein sequence ID" value="PKU79173.1"/>
    <property type="molecule type" value="Genomic_DNA"/>
</dbReference>
<keyword evidence="3" id="KW-1185">Reference proteome</keyword>
<accession>A0A2I0WU62</accession>
<feature type="region of interest" description="Disordered" evidence="1">
    <location>
        <begin position="61"/>
        <end position="80"/>
    </location>
</feature>
<reference evidence="2 3" key="2">
    <citation type="journal article" date="2017" name="Nature">
        <title>The Apostasia genome and the evolution of orchids.</title>
        <authorList>
            <person name="Zhang G.Q."/>
            <person name="Liu K.W."/>
            <person name="Li Z."/>
            <person name="Lohaus R."/>
            <person name="Hsiao Y.Y."/>
            <person name="Niu S.C."/>
            <person name="Wang J.Y."/>
            <person name="Lin Y.C."/>
            <person name="Xu Q."/>
            <person name="Chen L.J."/>
            <person name="Yoshida K."/>
            <person name="Fujiwara S."/>
            <person name="Wang Z.W."/>
            <person name="Zhang Y.Q."/>
            <person name="Mitsuda N."/>
            <person name="Wang M."/>
            <person name="Liu G.H."/>
            <person name="Pecoraro L."/>
            <person name="Huang H.X."/>
            <person name="Xiao X.J."/>
            <person name="Lin M."/>
            <person name="Wu X.Y."/>
            <person name="Wu W.L."/>
            <person name="Chen Y.Y."/>
            <person name="Chang S.B."/>
            <person name="Sakamoto S."/>
            <person name="Ohme-Takagi M."/>
            <person name="Yagi M."/>
            <person name="Zeng S.J."/>
            <person name="Shen C.Y."/>
            <person name="Yeh C.M."/>
            <person name="Luo Y.B."/>
            <person name="Tsai W.C."/>
            <person name="Van de Peer Y."/>
            <person name="Liu Z.J."/>
        </authorList>
    </citation>
    <scope>NUCLEOTIDE SEQUENCE [LARGE SCALE GENOMIC DNA]</scope>
    <source>
        <tissue evidence="2">The whole plant</tissue>
    </source>
</reference>
<dbReference type="AlphaFoldDB" id="A0A2I0WU62"/>
<reference evidence="2 3" key="1">
    <citation type="journal article" date="2016" name="Sci. Rep.">
        <title>The Dendrobium catenatum Lindl. genome sequence provides insights into polysaccharide synthase, floral development and adaptive evolution.</title>
        <authorList>
            <person name="Zhang G.Q."/>
            <person name="Xu Q."/>
            <person name="Bian C."/>
            <person name="Tsai W.C."/>
            <person name="Yeh C.M."/>
            <person name="Liu K.W."/>
            <person name="Yoshida K."/>
            <person name="Zhang L.S."/>
            <person name="Chang S.B."/>
            <person name="Chen F."/>
            <person name="Shi Y."/>
            <person name="Su Y.Y."/>
            <person name="Zhang Y.Q."/>
            <person name="Chen L.J."/>
            <person name="Yin Y."/>
            <person name="Lin M."/>
            <person name="Huang H."/>
            <person name="Deng H."/>
            <person name="Wang Z.W."/>
            <person name="Zhu S.L."/>
            <person name="Zhao X."/>
            <person name="Deng C."/>
            <person name="Niu S.C."/>
            <person name="Huang J."/>
            <person name="Wang M."/>
            <person name="Liu G.H."/>
            <person name="Yang H.J."/>
            <person name="Xiao X.J."/>
            <person name="Hsiao Y.Y."/>
            <person name="Wu W.L."/>
            <person name="Chen Y.Y."/>
            <person name="Mitsuda N."/>
            <person name="Ohme-Takagi M."/>
            <person name="Luo Y.B."/>
            <person name="Van de Peer Y."/>
            <person name="Liu Z.J."/>
        </authorList>
    </citation>
    <scope>NUCLEOTIDE SEQUENCE [LARGE SCALE GENOMIC DNA]</scope>
    <source>
        <tissue evidence="2">The whole plant</tissue>
    </source>
</reference>
<feature type="compositionally biased region" description="Pro residues" evidence="1">
    <location>
        <begin position="70"/>
        <end position="80"/>
    </location>
</feature>
<name>A0A2I0WU62_9ASPA</name>
<dbReference type="Proteomes" id="UP000233837">
    <property type="component" value="Unassembled WGS sequence"/>
</dbReference>
<gene>
    <name evidence="2" type="ORF">MA16_Dca000517</name>
</gene>
<evidence type="ECO:0000313" key="3">
    <source>
        <dbReference type="Proteomes" id="UP000233837"/>
    </source>
</evidence>